<protein>
    <recommendedName>
        <fullName evidence="4">BIG2 domain-containing protein</fullName>
    </recommendedName>
</protein>
<dbReference type="Gene3D" id="2.60.120.430">
    <property type="entry name" value="Galactose-binding lectin"/>
    <property type="match status" value="1"/>
</dbReference>
<dbReference type="SUPFAM" id="SSF49785">
    <property type="entry name" value="Galactose-binding domain-like"/>
    <property type="match status" value="1"/>
</dbReference>
<organism evidence="2 3">
    <name type="scientific">Deinococcus rufus</name>
    <dbReference type="NCBI Taxonomy" id="2136097"/>
    <lineage>
        <taxon>Bacteria</taxon>
        <taxon>Thermotogati</taxon>
        <taxon>Deinococcota</taxon>
        <taxon>Deinococci</taxon>
        <taxon>Deinococcales</taxon>
        <taxon>Deinococcaceae</taxon>
        <taxon>Deinococcus</taxon>
    </lineage>
</organism>
<reference evidence="3" key="1">
    <citation type="journal article" date="2019" name="Int. J. Syst. Evol. Microbiol.">
        <title>The Global Catalogue of Microorganisms (GCM) 10K type strain sequencing project: providing services to taxonomists for standard genome sequencing and annotation.</title>
        <authorList>
            <consortium name="The Broad Institute Genomics Platform"/>
            <consortium name="The Broad Institute Genome Sequencing Center for Infectious Disease"/>
            <person name="Wu L."/>
            <person name="Ma J."/>
        </authorList>
    </citation>
    <scope>NUCLEOTIDE SEQUENCE [LARGE SCALE GENOMIC DNA]</scope>
    <source>
        <strain evidence="3">CCTCC AB 2017081</strain>
    </source>
</reference>
<proteinExistence type="predicted"/>
<comment type="caution">
    <text evidence="2">The sequence shown here is derived from an EMBL/GenBank/DDBJ whole genome shotgun (WGS) entry which is preliminary data.</text>
</comment>
<keyword evidence="3" id="KW-1185">Reference proteome</keyword>
<dbReference type="Gene3D" id="2.60.40.1080">
    <property type="match status" value="1"/>
</dbReference>
<dbReference type="Proteomes" id="UP001595803">
    <property type="component" value="Unassembled WGS sequence"/>
</dbReference>
<evidence type="ECO:0008006" key="4">
    <source>
        <dbReference type="Google" id="ProtNLM"/>
    </source>
</evidence>
<dbReference type="RefSeq" id="WP_322473980.1">
    <property type="nucleotide sequence ID" value="NZ_JBHRZG010000008.1"/>
</dbReference>
<dbReference type="SUPFAM" id="SSF49373">
    <property type="entry name" value="Invasin/intimin cell-adhesion fragments"/>
    <property type="match status" value="1"/>
</dbReference>
<dbReference type="EMBL" id="JBHRZG010000008">
    <property type="protein sequence ID" value="MFC3832775.1"/>
    <property type="molecule type" value="Genomic_DNA"/>
</dbReference>
<feature type="chain" id="PRO_5046634391" description="BIG2 domain-containing protein" evidence="1">
    <location>
        <begin position="35"/>
        <end position="308"/>
    </location>
</feature>
<sequence length="308" mass="31025">MLQSNTVRRSTLAVLAATLTVGMVACGKSTPANAVTAVAVAAVSTDNQMTVGETATATANVTATGTAAKTVTWSTSAPAVASINSSTGAIVALTVGTTTITAKSTFDATKTASITLKVVAGGTTTTPTPAFNVRFGTAAATAATGFTNDTGAAFNGTSGWITEATAKATTKAPLDMTTAGRFRDPLGVDKANIVQGLKPEQYGMILMDCGSCSASTQKGPAAWEYKVNSGKYDVIVSVGDADKRNIDSTHLINVEGVSVVPSTAATAGSVKEYTKASISVTDGFLTVDSIGGTNTKINYIKVVPSAVQ</sequence>
<name>A0ABV7Z6Z7_9DEIO</name>
<keyword evidence="1" id="KW-0732">Signal</keyword>
<accession>A0ABV7Z6Z7</accession>
<dbReference type="InterPro" id="IPR008979">
    <property type="entry name" value="Galactose-bd-like_sf"/>
</dbReference>
<feature type="signal peptide" evidence="1">
    <location>
        <begin position="1"/>
        <end position="34"/>
    </location>
</feature>
<evidence type="ECO:0000313" key="3">
    <source>
        <dbReference type="Proteomes" id="UP001595803"/>
    </source>
</evidence>
<evidence type="ECO:0000256" key="1">
    <source>
        <dbReference type="SAM" id="SignalP"/>
    </source>
</evidence>
<gene>
    <name evidence="2" type="ORF">ACFOSB_07890</name>
</gene>
<dbReference type="InterPro" id="IPR008964">
    <property type="entry name" value="Invasin/intimin_cell_adhesion"/>
</dbReference>
<evidence type="ECO:0000313" key="2">
    <source>
        <dbReference type="EMBL" id="MFC3832775.1"/>
    </source>
</evidence>